<dbReference type="Gene3D" id="1.20.200.10">
    <property type="entry name" value="Fumarase/aspartase (Central domain)"/>
    <property type="match status" value="1"/>
</dbReference>
<evidence type="ECO:0000313" key="2">
    <source>
        <dbReference type="Proteomes" id="UP001620514"/>
    </source>
</evidence>
<accession>A0ABW8N2W2</accession>
<evidence type="ECO:0000313" key="1">
    <source>
        <dbReference type="EMBL" id="MFK4448212.1"/>
    </source>
</evidence>
<protein>
    <submittedName>
        <fullName evidence="1">Histidine ammonia-lyase</fullName>
    </submittedName>
</protein>
<dbReference type="SUPFAM" id="SSF48557">
    <property type="entry name" value="L-aspartase-like"/>
    <property type="match status" value="1"/>
</dbReference>
<dbReference type="Proteomes" id="UP001620514">
    <property type="component" value="Unassembled WGS sequence"/>
</dbReference>
<dbReference type="EMBL" id="JBIYDN010000045">
    <property type="protein sequence ID" value="MFK4448212.1"/>
    <property type="molecule type" value="Genomic_DNA"/>
</dbReference>
<sequence>LAIAAAEIGALAERRIALLIDATLSGLPPFLVRDGGVNSGFMIAHVTAAALASENKTYAHPASVDSLPTSANQEDHVSMATFAARKLGYIAENVAHILAIELLAAAQGVDLRAPHQTSPRLAEVMKTLRSEVAHYDLDHYFAPDIEAIAKQVVSGEIAKHCPLSFVSEVQSHA</sequence>
<organism evidence="1 2">
    <name type="scientific">Caballeronia udeis</name>
    <dbReference type="NCBI Taxonomy" id="1232866"/>
    <lineage>
        <taxon>Bacteria</taxon>
        <taxon>Pseudomonadati</taxon>
        <taxon>Pseudomonadota</taxon>
        <taxon>Betaproteobacteria</taxon>
        <taxon>Burkholderiales</taxon>
        <taxon>Burkholderiaceae</taxon>
        <taxon>Caballeronia</taxon>
    </lineage>
</organism>
<feature type="non-terminal residue" evidence="1">
    <location>
        <position position="1"/>
    </location>
</feature>
<dbReference type="PANTHER" id="PTHR10362">
    <property type="entry name" value="HISTIDINE AMMONIA-LYASE"/>
    <property type="match status" value="1"/>
</dbReference>
<dbReference type="Pfam" id="PF00221">
    <property type="entry name" value="Lyase_aromatic"/>
    <property type="match status" value="1"/>
</dbReference>
<dbReference type="InterPro" id="IPR008948">
    <property type="entry name" value="L-Aspartase-like"/>
</dbReference>
<gene>
    <name evidence="1" type="ORF">ABH943_008256</name>
</gene>
<name>A0ABW8N2W2_9BURK</name>
<keyword evidence="2" id="KW-1185">Reference proteome</keyword>
<reference evidence="1 2" key="2">
    <citation type="submission" date="2024-11" db="EMBL/GenBank/DDBJ databases">
        <title>Using genomics to understand microbial adaptation to soil warming.</title>
        <authorList>
            <person name="Deangelis K.M. PhD."/>
        </authorList>
    </citation>
    <scope>NUCLEOTIDE SEQUENCE [LARGE SCALE GENOMIC DNA]</scope>
    <source>
        <strain evidence="1 2">GAS97</strain>
    </source>
</reference>
<comment type="caution">
    <text evidence="1">The sequence shown here is derived from an EMBL/GenBank/DDBJ whole genome shotgun (WGS) entry which is preliminary data.</text>
</comment>
<dbReference type="RefSeq" id="WP_404614344.1">
    <property type="nucleotide sequence ID" value="NZ_JBIYDN010000045.1"/>
</dbReference>
<reference evidence="1 2" key="1">
    <citation type="submission" date="2024-10" db="EMBL/GenBank/DDBJ databases">
        <authorList>
            <person name="Deangelis K."/>
            <person name="Huntemann M."/>
            <person name="Clum A."/>
            <person name="Wang J."/>
            <person name="Palaniappan K."/>
            <person name="Ritter S."/>
            <person name="Chen I.-M."/>
            <person name="Stamatis D."/>
            <person name="Reddy T."/>
            <person name="O'Malley R."/>
            <person name="Daum C."/>
            <person name="Ng V."/>
            <person name="Ivanova N."/>
            <person name="Kyrpides N."/>
            <person name="Woyke T."/>
        </authorList>
    </citation>
    <scope>NUCLEOTIDE SEQUENCE [LARGE SCALE GENOMIC DNA]</scope>
    <source>
        <strain evidence="1 2">GAS97</strain>
    </source>
</reference>
<dbReference type="InterPro" id="IPR001106">
    <property type="entry name" value="Aromatic_Lyase"/>
</dbReference>
<proteinExistence type="predicted"/>